<sequence length="128" mass="14011">MSLLSQVARRAIPRTVAPLSVRFNATKATPGSGLTTTRQDSEKSGLVEPTEAPRHVVTADVVSGAPTELRHRAVRIYKPTRNTMQVMSLYVRIARSTYNSFHRAEVPSPSSGVLTGIFYKDQVDGKTL</sequence>
<dbReference type="Proteomes" id="UP000663827">
    <property type="component" value="Unassembled WGS sequence"/>
</dbReference>
<evidence type="ECO:0000313" key="2">
    <source>
        <dbReference type="EMBL" id="CAE7221533.1"/>
    </source>
</evidence>
<accession>A0A8H3HT75</accession>
<gene>
    <name evidence="2" type="ORF">RDB_LOCUS167555</name>
</gene>
<reference evidence="2" key="1">
    <citation type="submission" date="2021-01" db="EMBL/GenBank/DDBJ databases">
        <authorList>
            <person name="Kaushik A."/>
        </authorList>
    </citation>
    <scope>NUCLEOTIDE SEQUENCE</scope>
    <source>
        <strain evidence="2">AG5</strain>
    </source>
</reference>
<organism evidence="2 3">
    <name type="scientific">Rhizoctonia solani</name>
    <dbReference type="NCBI Taxonomy" id="456999"/>
    <lineage>
        <taxon>Eukaryota</taxon>
        <taxon>Fungi</taxon>
        <taxon>Dikarya</taxon>
        <taxon>Basidiomycota</taxon>
        <taxon>Agaricomycotina</taxon>
        <taxon>Agaricomycetes</taxon>
        <taxon>Cantharellales</taxon>
        <taxon>Ceratobasidiaceae</taxon>
        <taxon>Rhizoctonia</taxon>
    </lineage>
</organism>
<feature type="compositionally biased region" description="Polar residues" evidence="1">
    <location>
        <begin position="27"/>
        <end position="38"/>
    </location>
</feature>
<name>A0A8H3HT75_9AGAM</name>
<dbReference type="AlphaFoldDB" id="A0A8H3HT75"/>
<evidence type="ECO:0000256" key="1">
    <source>
        <dbReference type="SAM" id="MobiDB-lite"/>
    </source>
</evidence>
<dbReference type="EMBL" id="CAJNJQ010005823">
    <property type="protein sequence ID" value="CAE7221533.1"/>
    <property type="molecule type" value="Genomic_DNA"/>
</dbReference>
<proteinExistence type="predicted"/>
<feature type="region of interest" description="Disordered" evidence="1">
    <location>
        <begin position="27"/>
        <end position="51"/>
    </location>
</feature>
<evidence type="ECO:0000313" key="3">
    <source>
        <dbReference type="Proteomes" id="UP000663827"/>
    </source>
</evidence>
<protein>
    <submittedName>
        <fullName evidence="2">Uncharacterized protein</fullName>
    </submittedName>
</protein>
<comment type="caution">
    <text evidence="2">The sequence shown here is derived from an EMBL/GenBank/DDBJ whole genome shotgun (WGS) entry which is preliminary data.</text>
</comment>